<dbReference type="InterPro" id="IPR036034">
    <property type="entry name" value="PDZ_sf"/>
</dbReference>
<protein>
    <recommendedName>
        <fullName evidence="11">Zinc metalloprotease</fullName>
        <ecNumber evidence="11">3.4.24.-</ecNumber>
    </recommendedName>
</protein>
<evidence type="ECO:0000256" key="1">
    <source>
        <dbReference type="ARBA" id="ARBA00001947"/>
    </source>
</evidence>
<evidence type="ECO:0000256" key="10">
    <source>
        <dbReference type="ARBA" id="ARBA00023136"/>
    </source>
</evidence>
<evidence type="ECO:0000256" key="5">
    <source>
        <dbReference type="ARBA" id="ARBA00022692"/>
    </source>
</evidence>
<dbReference type="PANTHER" id="PTHR42837">
    <property type="entry name" value="REGULATOR OF SIGMA-E PROTEASE RSEP"/>
    <property type="match status" value="1"/>
</dbReference>
<dbReference type="GO" id="GO:0046872">
    <property type="term" value="F:metal ion binding"/>
    <property type="evidence" value="ECO:0007669"/>
    <property type="project" value="UniProtKB-KW"/>
</dbReference>
<dbReference type="EMBL" id="CP018191">
    <property type="protein sequence ID" value="APH54232.1"/>
    <property type="molecule type" value="Genomic_DNA"/>
</dbReference>
<dbReference type="GO" id="GO:0016020">
    <property type="term" value="C:membrane"/>
    <property type="evidence" value="ECO:0007669"/>
    <property type="project" value="UniProtKB-SubCell"/>
</dbReference>
<accession>A0AAC9KC69</accession>
<feature type="domain" description="PDZ" evidence="12">
    <location>
        <begin position="125"/>
        <end position="202"/>
    </location>
</feature>
<evidence type="ECO:0000256" key="11">
    <source>
        <dbReference type="RuleBase" id="RU362031"/>
    </source>
</evidence>
<dbReference type="GO" id="GO:0006508">
    <property type="term" value="P:proteolysis"/>
    <property type="evidence" value="ECO:0007669"/>
    <property type="project" value="UniProtKB-KW"/>
</dbReference>
<evidence type="ECO:0000256" key="3">
    <source>
        <dbReference type="ARBA" id="ARBA00007931"/>
    </source>
</evidence>
<dbReference type="Gene3D" id="2.30.42.10">
    <property type="match status" value="1"/>
</dbReference>
<dbReference type="RefSeq" id="WP_172822898.1">
    <property type="nucleotide sequence ID" value="NZ_CP018191.1"/>
</dbReference>
<dbReference type="SUPFAM" id="SSF50156">
    <property type="entry name" value="PDZ domain-like"/>
    <property type="match status" value="1"/>
</dbReference>
<keyword evidence="6 11" id="KW-0378">Hydrolase</keyword>
<comment type="cofactor">
    <cofactor evidence="1 11">
        <name>Zn(2+)</name>
        <dbReference type="ChEBI" id="CHEBI:29105"/>
    </cofactor>
</comment>
<keyword evidence="9 11" id="KW-0482">Metalloprotease</keyword>
<organism evidence="13 14">
    <name type="scientific">Granulibacter bethesdensis</name>
    <dbReference type="NCBI Taxonomy" id="364410"/>
    <lineage>
        <taxon>Bacteria</taxon>
        <taxon>Pseudomonadati</taxon>
        <taxon>Pseudomonadota</taxon>
        <taxon>Alphaproteobacteria</taxon>
        <taxon>Acetobacterales</taxon>
        <taxon>Acetobacteraceae</taxon>
        <taxon>Granulibacter</taxon>
    </lineage>
</organism>
<comment type="subcellular location">
    <subcellularLocation>
        <location evidence="2">Membrane</location>
        <topology evidence="2">Multi-pass membrane protein</topology>
    </subcellularLocation>
</comment>
<dbReference type="PANTHER" id="PTHR42837:SF2">
    <property type="entry name" value="MEMBRANE METALLOPROTEASE ARASP2, CHLOROPLASTIC-RELATED"/>
    <property type="match status" value="1"/>
</dbReference>
<dbReference type="SMART" id="SM00228">
    <property type="entry name" value="PDZ"/>
    <property type="match status" value="1"/>
</dbReference>
<dbReference type="InterPro" id="IPR001478">
    <property type="entry name" value="PDZ"/>
</dbReference>
<sequence length="376" mass="40444">MLSETIRTVLSFVVVLGVLVFVHEMGHYLAARISGIYIEAFSIGFGKPLVKWRDRRGCEWRLCWLPLGGYVKMYGMERPGENPGADQSGHAGSPPVHPPRPGMAFFEKSVGSRAFVVAAGPLANALLAIVLFAALFMTAGRQIPLPVVGEVLPQSAAAEAGLQHDDRIVAIDGMQVSRFEDIQHSVVEHPNQRLVLSVERGGKEITIPVTPHAKVTDGLTIGVLGIGAGAVTVERMAPGQAIVQGVVQTWTETGNILSGVWQMITGQRSAKELGGPLAIARISGQVAQLGVPSLISLMALLSINLGLINLFPIPILDGGHLVFFLIEAIRGRPMPPHAQEYGLKAGFLLLATLFIFVTWNDLARMGLFHWFSHLIG</sequence>
<dbReference type="InterPro" id="IPR041489">
    <property type="entry name" value="PDZ_6"/>
</dbReference>
<dbReference type="CDD" id="cd06163">
    <property type="entry name" value="S2P-M50_PDZ_RseP-like"/>
    <property type="match status" value="1"/>
</dbReference>
<proteinExistence type="inferred from homology"/>
<evidence type="ECO:0000256" key="9">
    <source>
        <dbReference type="ARBA" id="ARBA00023049"/>
    </source>
</evidence>
<dbReference type="InterPro" id="IPR004387">
    <property type="entry name" value="Pept_M50_Zn"/>
</dbReference>
<dbReference type="InterPro" id="IPR008915">
    <property type="entry name" value="Peptidase_M50"/>
</dbReference>
<reference evidence="14" key="1">
    <citation type="submission" date="2016-11" db="EMBL/GenBank/DDBJ databases">
        <title>Comparative genomic and phenotypic analysis of Granulibacter bethesdensis clinical isolates from patients with chronic granulomatous disease.</title>
        <authorList>
            <person name="Zarember K.A."/>
            <person name="Porcella S.F."/>
            <person name="Chu J."/>
            <person name="Ding L."/>
            <person name="Dahlstrom E."/>
            <person name="Barbian K."/>
            <person name="Martens C."/>
            <person name="Sykora L."/>
            <person name="Kramer S."/>
            <person name="Pettinato A.M."/>
            <person name="Hong H."/>
            <person name="Wald G."/>
            <person name="Berg L.J."/>
            <person name="Rogge L.S."/>
            <person name="Greenberg D.E."/>
            <person name="Falcone E.L."/>
            <person name="Neves J.F."/>
            <person name="Simoes M.J."/>
            <person name="Casal M."/>
            <person name="Rodriguez-Lopez F.C."/>
            <person name="Zelazny A."/>
            <person name="Gallin J.I."/>
            <person name="Holland S.M."/>
        </authorList>
    </citation>
    <scope>NUCLEOTIDE SEQUENCE [LARGE SCALE GENOMIC DNA]</scope>
    <source>
        <strain evidence="14">NIH9.1</strain>
    </source>
</reference>
<keyword evidence="8 11" id="KW-1133">Transmembrane helix</keyword>
<keyword evidence="7 11" id="KW-0862">Zinc</keyword>
<dbReference type="EC" id="3.4.24.-" evidence="11"/>
<keyword evidence="11" id="KW-0479">Metal-binding</keyword>
<dbReference type="Pfam" id="PF02163">
    <property type="entry name" value="Peptidase_M50"/>
    <property type="match status" value="1"/>
</dbReference>
<gene>
    <name evidence="13" type="ORF">GbCGDNIH9_0939</name>
</gene>
<evidence type="ECO:0000256" key="7">
    <source>
        <dbReference type="ARBA" id="ARBA00022833"/>
    </source>
</evidence>
<feature type="transmembrane region" description="Helical" evidence="11">
    <location>
        <begin position="341"/>
        <end position="359"/>
    </location>
</feature>
<comment type="similarity">
    <text evidence="3 11">Belongs to the peptidase M50B family.</text>
</comment>
<dbReference type="Pfam" id="PF17820">
    <property type="entry name" value="PDZ_6"/>
    <property type="match status" value="1"/>
</dbReference>
<feature type="transmembrane region" description="Helical" evidence="11">
    <location>
        <begin position="114"/>
        <end position="136"/>
    </location>
</feature>
<feature type="transmembrane region" description="Helical" evidence="11">
    <location>
        <begin position="311"/>
        <end position="329"/>
    </location>
</feature>
<keyword evidence="10 11" id="KW-0472">Membrane</keyword>
<keyword evidence="4" id="KW-0645">Protease</keyword>
<evidence type="ECO:0000259" key="12">
    <source>
        <dbReference type="SMART" id="SM00228"/>
    </source>
</evidence>
<dbReference type="CDD" id="cd23081">
    <property type="entry name" value="cpPDZ_EcRseP-like"/>
    <property type="match status" value="1"/>
</dbReference>
<evidence type="ECO:0000256" key="6">
    <source>
        <dbReference type="ARBA" id="ARBA00022801"/>
    </source>
</evidence>
<keyword evidence="5 11" id="KW-0812">Transmembrane</keyword>
<evidence type="ECO:0000256" key="4">
    <source>
        <dbReference type="ARBA" id="ARBA00022670"/>
    </source>
</evidence>
<evidence type="ECO:0000256" key="8">
    <source>
        <dbReference type="ARBA" id="ARBA00022989"/>
    </source>
</evidence>
<dbReference type="GO" id="GO:0004222">
    <property type="term" value="F:metalloendopeptidase activity"/>
    <property type="evidence" value="ECO:0007669"/>
    <property type="project" value="InterPro"/>
</dbReference>
<dbReference type="AlphaFoldDB" id="A0AAC9KC69"/>
<evidence type="ECO:0000313" key="14">
    <source>
        <dbReference type="Proteomes" id="UP000182373"/>
    </source>
</evidence>
<evidence type="ECO:0000313" key="13">
    <source>
        <dbReference type="EMBL" id="APH54232.1"/>
    </source>
</evidence>
<name>A0AAC9KC69_9PROT</name>
<feature type="transmembrane region" description="Helical" evidence="11">
    <location>
        <begin position="6"/>
        <end position="22"/>
    </location>
</feature>
<evidence type="ECO:0000256" key="2">
    <source>
        <dbReference type="ARBA" id="ARBA00004141"/>
    </source>
</evidence>
<dbReference type="NCBIfam" id="TIGR00054">
    <property type="entry name" value="RIP metalloprotease RseP"/>
    <property type="match status" value="1"/>
</dbReference>
<dbReference type="Proteomes" id="UP000182373">
    <property type="component" value="Chromosome"/>
</dbReference>